<dbReference type="AlphaFoldDB" id="A0AA40KQL8"/>
<accession>A0AA40KQL8</accession>
<reference evidence="2" key="1">
    <citation type="submission" date="2021-10" db="EMBL/GenBank/DDBJ databases">
        <title>Melipona bicolor Genome sequencing and assembly.</title>
        <authorList>
            <person name="Araujo N.S."/>
            <person name="Arias M.C."/>
        </authorList>
    </citation>
    <scope>NUCLEOTIDE SEQUENCE</scope>
    <source>
        <strain evidence="2">USP_2M_L1-L4_2017</strain>
        <tissue evidence="2">Whole body</tissue>
    </source>
</reference>
<name>A0AA40KQL8_9HYME</name>
<evidence type="ECO:0000313" key="2">
    <source>
        <dbReference type="EMBL" id="KAK1129149.1"/>
    </source>
</evidence>
<feature type="compositionally biased region" description="Basic and acidic residues" evidence="1">
    <location>
        <begin position="79"/>
        <end position="107"/>
    </location>
</feature>
<comment type="caution">
    <text evidence="2">The sequence shown here is derived from an EMBL/GenBank/DDBJ whole genome shotgun (WGS) entry which is preliminary data.</text>
</comment>
<organism evidence="2 3">
    <name type="scientific">Melipona bicolor</name>
    <dbReference type="NCBI Taxonomy" id="60889"/>
    <lineage>
        <taxon>Eukaryota</taxon>
        <taxon>Metazoa</taxon>
        <taxon>Ecdysozoa</taxon>
        <taxon>Arthropoda</taxon>
        <taxon>Hexapoda</taxon>
        <taxon>Insecta</taxon>
        <taxon>Pterygota</taxon>
        <taxon>Neoptera</taxon>
        <taxon>Endopterygota</taxon>
        <taxon>Hymenoptera</taxon>
        <taxon>Apocrita</taxon>
        <taxon>Aculeata</taxon>
        <taxon>Apoidea</taxon>
        <taxon>Anthophila</taxon>
        <taxon>Apidae</taxon>
        <taxon>Melipona</taxon>
    </lineage>
</organism>
<gene>
    <name evidence="2" type="ORF">K0M31_020279</name>
</gene>
<protein>
    <submittedName>
        <fullName evidence="2">Uncharacterized protein</fullName>
    </submittedName>
</protein>
<sequence>MASVSLVVVDDEKEPLVPSIEAKVGKEPTGPRLFSSSELGTAKCKCPKPEAATWTKKSRTGRKKKEFDRSCRRNKKNVKSTDTHRGDLEASRKAEDEQTEPDKETQFERNWGTTTGWSTLAARMDRECICMRGYHLDLPVVPFCLRSSSHSSLSFTSVRGIEVSSYRRILRIL</sequence>
<keyword evidence="3" id="KW-1185">Reference proteome</keyword>
<evidence type="ECO:0000256" key="1">
    <source>
        <dbReference type="SAM" id="MobiDB-lite"/>
    </source>
</evidence>
<dbReference type="Proteomes" id="UP001177670">
    <property type="component" value="Unassembled WGS sequence"/>
</dbReference>
<evidence type="ECO:0000313" key="3">
    <source>
        <dbReference type="Proteomes" id="UP001177670"/>
    </source>
</evidence>
<dbReference type="EMBL" id="JAHYIQ010000009">
    <property type="protein sequence ID" value="KAK1129149.1"/>
    <property type="molecule type" value="Genomic_DNA"/>
</dbReference>
<proteinExistence type="predicted"/>
<feature type="region of interest" description="Disordered" evidence="1">
    <location>
        <begin position="50"/>
        <end position="110"/>
    </location>
</feature>